<dbReference type="PANTHER" id="PTHR23028:SF53">
    <property type="entry name" value="ACYL_TRANSF_3 DOMAIN-CONTAINING PROTEIN"/>
    <property type="match status" value="1"/>
</dbReference>
<dbReference type="GO" id="GO:0016787">
    <property type="term" value="F:hydrolase activity"/>
    <property type="evidence" value="ECO:0007669"/>
    <property type="project" value="UniProtKB-KW"/>
</dbReference>
<sequence length="416" mass="48303">MGDERHGLKCIKRNVSFILKMMFSTYNAEINSGNTPYLPLKKMSEDTSRDRLYGLDHLRTLAILLVLLYHYRAFKHPEWIDTIGQFGWTGVDLFFVLSGFLISSQLFKELNKSGSFNLRTFFPKRVFRIMPPYFFTVFLYFYFPFFREREALSSLWKFLTFTQNYGLDVINRGTFSHAWSLCIEEQFYLVLPLLLLLAVKTKMFSYLPFFLVLLIFFSILMRYIAWQGDIESSMGTDDFWRLWYMEIYYPTHTRLDGLAVGVFIGYLLQYSSKFNTTVHNNGNILFIVGVVLLSISFWMCREQTSREASIFGFTFVAISYGFIVLSAISKTSFLNKTKLYITTQLAGLSYAIYLSHKGIIHIIQSGLAHFKIEPSGGLSLFLCLLGCIGGGLFYRFIIENPSATLKFRILNRKNNL</sequence>
<evidence type="ECO:0000259" key="2">
    <source>
        <dbReference type="Pfam" id="PF01757"/>
    </source>
</evidence>
<dbReference type="GO" id="GO:0009103">
    <property type="term" value="P:lipopolysaccharide biosynthetic process"/>
    <property type="evidence" value="ECO:0007669"/>
    <property type="project" value="TreeGrafter"/>
</dbReference>
<feature type="transmembrane region" description="Helical" evidence="1">
    <location>
        <begin position="125"/>
        <end position="143"/>
    </location>
</feature>
<feature type="transmembrane region" description="Helical" evidence="1">
    <location>
        <begin position="310"/>
        <end position="327"/>
    </location>
</feature>
<dbReference type="Proteomes" id="UP000184364">
    <property type="component" value="Unassembled WGS sequence"/>
</dbReference>
<dbReference type="PANTHER" id="PTHR23028">
    <property type="entry name" value="ACETYLTRANSFERASE"/>
    <property type="match status" value="1"/>
</dbReference>
<feature type="transmembrane region" description="Helical" evidence="1">
    <location>
        <begin position="83"/>
        <end position="104"/>
    </location>
</feature>
<feature type="domain" description="Acyltransferase 3" evidence="2">
    <location>
        <begin position="53"/>
        <end position="385"/>
    </location>
</feature>
<organism evidence="3 4">
    <name type="scientific">Chryseobacterium polytrichastri</name>
    <dbReference type="NCBI Taxonomy" id="1302687"/>
    <lineage>
        <taxon>Bacteria</taxon>
        <taxon>Pseudomonadati</taxon>
        <taxon>Bacteroidota</taxon>
        <taxon>Flavobacteriia</taxon>
        <taxon>Flavobacteriales</taxon>
        <taxon>Weeksellaceae</taxon>
        <taxon>Chryseobacterium group</taxon>
        <taxon>Chryseobacterium</taxon>
    </lineage>
</organism>
<keyword evidence="1" id="KW-0472">Membrane</keyword>
<name>A0A1M6UR02_9FLAO</name>
<dbReference type="AlphaFoldDB" id="A0A1M6UR02"/>
<feature type="transmembrane region" description="Helical" evidence="1">
    <location>
        <begin position="52"/>
        <end position="71"/>
    </location>
</feature>
<keyword evidence="1" id="KW-0812">Transmembrane</keyword>
<feature type="transmembrane region" description="Helical" evidence="1">
    <location>
        <begin position="280"/>
        <end position="298"/>
    </location>
</feature>
<feature type="transmembrane region" description="Helical" evidence="1">
    <location>
        <begin position="247"/>
        <end position="268"/>
    </location>
</feature>
<keyword evidence="3" id="KW-0378">Hydrolase</keyword>
<feature type="transmembrane region" description="Helical" evidence="1">
    <location>
        <begin position="178"/>
        <end position="199"/>
    </location>
</feature>
<feature type="transmembrane region" description="Helical" evidence="1">
    <location>
        <begin position="376"/>
        <end position="398"/>
    </location>
</feature>
<dbReference type="Pfam" id="PF01757">
    <property type="entry name" value="Acyl_transf_3"/>
    <property type="match status" value="1"/>
</dbReference>
<dbReference type="InterPro" id="IPR002656">
    <property type="entry name" value="Acyl_transf_3_dom"/>
</dbReference>
<evidence type="ECO:0000256" key="1">
    <source>
        <dbReference type="SAM" id="Phobius"/>
    </source>
</evidence>
<evidence type="ECO:0000313" key="4">
    <source>
        <dbReference type="Proteomes" id="UP000184364"/>
    </source>
</evidence>
<dbReference type="EMBL" id="FRAV01000007">
    <property type="protein sequence ID" value="SHK71672.1"/>
    <property type="molecule type" value="Genomic_DNA"/>
</dbReference>
<keyword evidence="3" id="KW-0012">Acyltransferase</keyword>
<feature type="transmembrane region" description="Helical" evidence="1">
    <location>
        <begin position="339"/>
        <end position="356"/>
    </location>
</feature>
<dbReference type="InterPro" id="IPR050879">
    <property type="entry name" value="Acyltransferase_3"/>
</dbReference>
<dbReference type="GO" id="GO:0016747">
    <property type="term" value="F:acyltransferase activity, transferring groups other than amino-acyl groups"/>
    <property type="evidence" value="ECO:0007669"/>
    <property type="project" value="InterPro"/>
</dbReference>
<dbReference type="STRING" id="1302687.SAMN05444267_100716"/>
<keyword evidence="4" id="KW-1185">Reference proteome</keyword>
<keyword evidence="1" id="KW-1133">Transmembrane helix</keyword>
<reference evidence="4" key="1">
    <citation type="submission" date="2016-11" db="EMBL/GenBank/DDBJ databases">
        <authorList>
            <person name="Varghese N."/>
            <person name="Submissions S."/>
        </authorList>
    </citation>
    <scope>NUCLEOTIDE SEQUENCE [LARGE SCALE GENOMIC DNA]</scope>
    <source>
        <strain evidence="4">DSM 26899</strain>
    </source>
</reference>
<evidence type="ECO:0000313" key="3">
    <source>
        <dbReference type="EMBL" id="SHK71672.1"/>
    </source>
</evidence>
<gene>
    <name evidence="3" type="ORF">SAMN05444267_100716</name>
</gene>
<keyword evidence="3" id="KW-0808">Transferase</keyword>
<dbReference type="GO" id="GO:0016020">
    <property type="term" value="C:membrane"/>
    <property type="evidence" value="ECO:0007669"/>
    <property type="project" value="TreeGrafter"/>
</dbReference>
<feature type="transmembrane region" description="Helical" evidence="1">
    <location>
        <begin position="206"/>
        <end position="227"/>
    </location>
</feature>
<protein>
    <submittedName>
        <fullName evidence="3">Peptidoglycan/LPS O-acetylase OafA/YrhL, contains acyltransferase and SGNH-hydrolase domains</fullName>
    </submittedName>
</protein>
<accession>A0A1M6UR02</accession>
<proteinExistence type="predicted"/>